<keyword evidence="6" id="KW-0464">Manganese</keyword>
<dbReference type="EMBL" id="JAUHQC010000006">
    <property type="protein sequence ID" value="MDN4532369.1"/>
    <property type="molecule type" value="Genomic_DNA"/>
</dbReference>
<comment type="caution">
    <text evidence="11">The sequence shown here is derived from an EMBL/GenBank/DDBJ whole genome shotgun (WGS) entry which is preliminary data.</text>
</comment>
<dbReference type="GO" id="GO:0046872">
    <property type="term" value="F:metal ion binding"/>
    <property type="evidence" value="ECO:0007669"/>
    <property type="project" value="UniProtKB-KW"/>
</dbReference>
<feature type="domain" description="PPM-type phosphatase" evidence="9">
    <location>
        <begin position="3"/>
        <end position="243"/>
    </location>
</feature>
<evidence type="ECO:0000256" key="3">
    <source>
        <dbReference type="ARBA" id="ARBA00022723"/>
    </source>
</evidence>
<evidence type="ECO:0000256" key="7">
    <source>
        <dbReference type="ARBA" id="ARBA00047761"/>
    </source>
</evidence>
<keyword evidence="3" id="KW-0479">Metal-binding</keyword>
<dbReference type="Proteomes" id="UP001171687">
    <property type="component" value="Unassembled WGS sequence"/>
</dbReference>
<evidence type="ECO:0000313" key="10">
    <source>
        <dbReference type="EMBL" id="MDN4532369.1"/>
    </source>
</evidence>
<dbReference type="Proteomes" id="UP000242470">
    <property type="component" value="Unassembled WGS sequence"/>
</dbReference>
<dbReference type="SMART" id="SM00332">
    <property type="entry name" value="PP2Cc"/>
    <property type="match status" value="1"/>
</dbReference>
<accession>A0AAP8PQN9</accession>
<comment type="catalytic activity">
    <reaction evidence="7">
        <text>O-phospho-L-seryl-[protein] + H2O = L-seryl-[protein] + phosphate</text>
        <dbReference type="Rhea" id="RHEA:20629"/>
        <dbReference type="Rhea" id="RHEA-COMP:9863"/>
        <dbReference type="Rhea" id="RHEA-COMP:11604"/>
        <dbReference type="ChEBI" id="CHEBI:15377"/>
        <dbReference type="ChEBI" id="CHEBI:29999"/>
        <dbReference type="ChEBI" id="CHEBI:43474"/>
        <dbReference type="ChEBI" id="CHEBI:83421"/>
        <dbReference type="EC" id="3.1.3.16"/>
    </reaction>
</comment>
<evidence type="ECO:0000256" key="6">
    <source>
        <dbReference type="ARBA" id="ARBA00023211"/>
    </source>
</evidence>
<evidence type="ECO:0000256" key="4">
    <source>
        <dbReference type="ARBA" id="ARBA00022801"/>
    </source>
</evidence>
<dbReference type="InterPro" id="IPR001932">
    <property type="entry name" value="PPM-type_phosphatase-like_dom"/>
</dbReference>
<dbReference type="Gene3D" id="3.60.40.10">
    <property type="entry name" value="PPM-type phosphatase domain"/>
    <property type="match status" value="1"/>
</dbReference>
<organism evidence="11 12">
    <name type="scientific">Staphylococcus auricularis</name>
    <dbReference type="NCBI Taxonomy" id="29379"/>
    <lineage>
        <taxon>Bacteria</taxon>
        <taxon>Bacillati</taxon>
        <taxon>Bacillota</taxon>
        <taxon>Bacilli</taxon>
        <taxon>Bacillales</taxon>
        <taxon>Staphylococcaceae</taxon>
        <taxon>Staphylococcus</taxon>
    </lineage>
</organism>
<dbReference type="EC" id="3.1.3.16" evidence="2"/>
<dbReference type="FunFam" id="3.60.40.10:FF:000002">
    <property type="entry name" value="Serine/threonine phosphatase stp"/>
    <property type="match status" value="1"/>
</dbReference>
<sequence length="248" mass="28223">MLNAQFFTNTGQFRDKNEDAGGIYYNQTQQQLLVICDGMGGHRAGEVASQFVVDAIKTRFEAENYIEESQAEDWLQTTLGQVNRELYQQSVESIEYHGMGTTCVCALVYDHHVVIANIGDSRAYLINSRKIEQVTHDHSFVNYLLMIGEITEEEAFNHPQRNIITKVMGTDKFVKADIFVKRTRLYNYLLFATDGLTDYVRDDTLQQLLSDEKEDLHTQGEKLLEHAEAASSKDNISIILAEIEGEQV</sequence>
<dbReference type="RefSeq" id="WP_059106710.1">
    <property type="nucleotide sequence ID" value="NZ_AP024589.1"/>
</dbReference>
<dbReference type="GO" id="GO:0004722">
    <property type="term" value="F:protein serine/threonine phosphatase activity"/>
    <property type="evidence" value="ECO:0007669"/>
    <property type="project" value="UniProtKB-EC"/>
</dbReference>
<reference evidence="10" key="2">
    <citation type="submission" date="2023-07" db="EMBL/GenBank/DDBJ databases">
        <title>Evaluation of the beneficial properties of pineapple isolates.</title>
        <authorList>
            <person name="Adefiranye O."/>
        </authorList>
    </citation>
    <scope>NUCLEOTIDE SEQUENCE</scope>
    <source>
        <strain evidence="10">PAPLE_T1</strain>
    </source>
</reference>
<evidence type="ECO:0000256" key="2">
    <source>
        <dbReference type="ARBA" id="ARBA00013081"/>
    </source>
</evidence>
<comment type="catalytic activity">
    <reaction evidence="8">
        <text>O-phospho-L-threonyl-[protein] + H2O = L-threonyl-[protein] + phosphate</text>
        <dbReference type="Rhea" id="RHEA:47004"/>
        <dbReference type="Rhea" id="RHEA-COMP:11060"/>
        <dbReference type="Rhea" id="RHEA-COMP:11605"/>
        <dbReference type="ChEBI" id="CHEBI:15377"/>
        <dbReference type="ChEBI" id="CHEBI:30013"/>
        <dbReference type="ChEBI" id="CHEBI:43474"/>
        <dbReference type="ChEBI" id="CHEBI:61977"/>
        <dbReference type="EC" id="3.1.3.16"/>
    </reaction>
</comment>
<dbReference type="CDD" id="cd00143">
    <property type="entry name" value="PP2Cc"/>
    <property type="match status" value="1"/>
</dbReference>
<keyword evidence="4" id="KW-0378">Hydrolase</keyword>
<dbReference type="SUPFAM" id="SSF81606">
    <property type="entry name" value="PP2C-like"/>
    <property type="match status" value="1"/>
</dbReference>
<evidence type="ECO:0000256" key="5">
    <source>
        <dbReference type="ARBA" id="ARBA00022912"/>
    </source>
</evidence>
<dbReference type="Pfam" id="PF13672">
    <property type="entry name" value="PP2C_2"/>
    <property type="match status" value="1"/>
</dbReference>
<evidence type="ECO:0000313" key="12">
    <source>
        <dbReference type="Proteomes" id="UP000242470"/>
    </source>
</evidence>
<dbReference type="PROSITE" id="PS51746">
    <property type="entry name" value="PPM_2"/>
    <property type="match status" value="1"/>
</dbReference>
<gene>
    <name evidence="11" type="ORF">CD158_01820</name>
    <name evidence="10" type="ORF">QYH67_02045</name>
</gene>
<evidence type="ECO:0000256" key="8">
    <source>
        <dbReference type="ARBA" id="ARBA00048336"/>
    </source>
</evidence>
<dbReference type="InterPro" id="IPR036457">
    <property type="entry name" value="PPM-type-like_dom_sf"/>
</dbReference>
<protein>
    <recommendedName>
        <fullName evidence="2">protein-serine/threonine phosphatase</fullName>
        <ecNumber evidence="2">3.1.3.16</ecNumber>
    </recommendedName>
</protein>
<evidence type="ECO:0000256" key="1">
    <source>
        <dbReference type="ARBA" id="ARBA00001936"/>
    </source>
</evidence>
<keyword evidence="5" id="KW-0904">Protein phosphatase</keyword>
<comment type="cofactor">
    <cofactor evidence="1">
        <name>Mn(2+)</name>
        <dbReference type="ChEBI" id="CHEBI:29035"/>
    </cofactor>
</comment>
<dbReference type="AlphaFoldDB" id="A0AAP8PQN9"/>
<name>A0AAP8PQN9_9STAP</name>
<reference evidence="11 12" key="1">
    <citation type="submission" date="2017-08" db="EMBL/GenBank/DDBJ databases">
        <title>Draft genome sequences of 64 type strains of genus Staph aureus.</title>
        <authorList>
            <person name="Cole K."/>
            <person name="Golubchik T."/>
            <person name="Russell J."/>
            <person name="Foster D."/>
            <person name="Llewelyn M."/>
            <person name="Wilson D."/>
            <person name="Crook D."/>
            <person name="Paul J."/>
        </authorList>
    </citation>
    <scope>NUCLEOTIDE SEQUENCE [LARGE SCALE GENOMIC DNA]</scope>
    <source>
        <strain evidence="11 12">NCTC 12101</strain>
    </source>
</reference>
<proteinExistence type="predicted"/>
<dbReference type="PANTHER" id="PTHR13832">
    <property type="entry name" value="PROTEIN PHOSPHATASE 2C"/>
    <property type="match status" value="1"/>
</dbReference>
<dbReference type="SMART" id="SM00331">
    <property type="entry name" value="PP2C_SIG"/>
    <property type="match status" value="1"/>
</dbReference>
<dbReference type="NCBIfam" id="NF033484">
    <property type="entry name" value="Stp1_PP2C_phos"/>
    <property type="match status" value="1"/>
</dbReference>
<dbReference type="PANTHER" id="PTHR13832:SF860">
    <property type="entry name" value="PROTEIN PHOSPHATASE PHPP"/>
    <property type="match status" value="1"/>
</dbReference>
<dbReference type="EMBL" id="PPQW01000006">
    <property type="protein sequence ID" value="PNZ69041.1"/>
    <property type="molecule type" value="Genomic_DNA"/>
</dbReference>
<evidence type="ECO:0000313" key="11">
    <source>
        <dbReference type="EMBL" id="PNZ69041.1"/>
    </source>
</evidence>
<dbReference type="GeneID" id="64982456"/>
<dbReference type="InterPro" id="IPR015655">
    <property type="entry name" value="PP2C"/>
</dbReference>
<evidence type="ECO:0000259" key="9">
    <source>
        <dbReference type="PROSITE" id="PS51746"/>
    </source>
</evidence>